<dbReference type="Proteomes" id="UP000245073">
    <property type="component" value="Unassembled WGS sequence"/>
</dbReference>
<dbReference type="OrthoDB" id="7184058at2"/>
<evidence type="ECO:0000313" key="2">
    <source>
        <dbReference type="Proteomes" id="UP000245073"/>
    </source>
</evidence>
<organism evidence="1 2">
    <name type="scientific">Caulobacter endophyticus</name>
    <dbReference type="NCBI Taxonomy" id="2172652"/>
    <lineage>
        <taxon>Bacteria</taxon>
        <taxon>Pseudomonadati</taxon>
        <taxon>Pseudomonadota</taxon>
        <taxon>Alphaproteobacteria</taxon>
        <taxon>Caulobacterales</taxon>
        <taxon>Caulobacteraceae</taxon>
        <taxon>Caulobacter</taxon>
    </lineage>
</organism>
<dbReference type="RefSeq" id="WP_109100067.1">
    <property type="nucleotide sequence ID" value="NZ_QDKQ01000028.1"/>
</dbReference>
<sequence length="217" mass="23188">MGKEARAWGQLTDGESDGKLLWEPPKLIFRGAVRGIYQGHALRGIRAEGNDVVLSDGTRFTLDPGQADKWVRAILNPPTRLDKLGVKPGMTVVVDGVDDEAFLEELAGRVEAQVGPGEDFEDVDLLFLGVGDLAELDRLEDLSGVLAARGAIWIVAEKGKGAPLKDAEILAAARGAGFVDTKVCAFSRTHTALRFVRGKGASAPIVVEDQGLDDDEE</sequence>
<protein>
    <submittedName>
        <fullName evidence="1">DUF3052 domain-containing protein</fullName>
    </submittedName>
</protein>
<proteinExistence type="predicted"/>
<gene>
    <name evidence="1" type="ORF">DDF67_06315</name>
</gene>
<dbReference type="AlphaFoldDB" id="A0A2T9K7A2"/>
<name>A0A2T9K7A2_9CAUL</name>
<dbReference type="InterPro" id="IPR021412">
    <property type="entry name" value="DUF3052"/>
</dbReference>
<evidence type="ECO:0000313" key="1">
    <source>
        <dbReference type="EMBL" id="PVM91848.1"/>
    </source>
</evidence>
<accession>A0A2T9K7A2</accession>
<comment type="caution">
    <text evidence="1">The sequence shown here is derived from an EMBL/GenBank/DDBJ whole genome shotgun (WGS) entry which is preliminary data.</text>
</comment>
<dbReference type="EMBL" id="QDKQ01000028">
    <property type="protein sequence ID" value="PVM91848.1"/>
    <property type="molecule type" value="Genomic_DNA"/>
</dbReference>
<keyword evidence="2" id="KW-1185">Reference proteome</keyword>
<reference evidence="1 2" key="1">
    <citation type="submission" date="2018-04" db="EMBL/GenBank/DDBJ databases">
        <title>The genome sequence of Caulobacter sp. 744.</title>
        <authorList>
            <person name="Gao J."/>
            <person name="Sun J."/>
        </authorList>
    </citation>
    <scope>NUCLEOTIDE SEQUENCE [LARGE SCALE GENOMIC DNA]</scope>
    <source>
        <strain evidence="1 2">774</strain>
    </source>
</reference>
<dbReference type="Pfam" id="PF11253">
    <property type="entry name" value="DUF3052"/>
    <property type="match status" value="1"/>
</dbReference>